<dbReference type="PANTHER" id="PTHR43201">
    <property type="entry name" value="ACYL-COA SYNTHETASE"/>
    <property type="match status" value="1"/>
</dbReference>
<dbReference type="SUPFAM" id="SSF56801">
    <property type="entry name" value="Acetyl-CoA synthetase-like"/>
    <property type="match status" value="1"/>
</dbReference>
<evidence type="ECO:0000259" key="2">
    <source>
        <dbReference type="Pfam" id="PF13193"/>
    </source>
</evidence>
<evidence type="ECO:0000313" key="4">
    <source>
        <dbReference type="Proteomes" id="UP000808146"/>
    </source>
</evidence>
<proteinExistence type="predicted"/>
<dbReference type="Gene3D" id="3.30.300.30">
    <property type="match status" value="1"/>
</dbReference>
<comment type="caution">
    <text evidence="3">The sequence shown here is derived from an EMBL/GenBank/DDBJ whole genome shotgun (WGS) entry which is preliminary data.</text>
</comment>
<dbReference type="InterPro" id="IPR020845">
    <property type="entry name" value="AMP-binding_CS"/>
</dbReference>
<evidence type="ECO:0000259" key="1">
    <source>
        <dbReference type="Pfam" id="PF00501"/>
    </source>
</evidence>
<dbReference type="InterPro" id="IPR042099">
    <property type="entry name" value="ANL_N_sf"/>
</dbReference>
<accession>A0A9D7LS82</accession>
<dbReference type="PANTHER" id="PTHR43201:SF32">
    <property type="entry name" value="2-SUCCINYLBENZOATE--COA LIGASE, CHLOROPLASTIC_PEROXISOMAL"/>
    <property type="match status" value="1"/>
</dbReference>
<dbReference type="InterPro" id="IPR000873">
    <property type="entry name" value="AMP-dep_synth/lig_dom"/>
</dbReference>
<dbReference type="Pfam" id="PF00501">
    <property type="entry name" value="AMP-binding"/>
    <property type="match status" value="1"/>
</dbReference>
<dbReference type="GO" id="GO:0031956">
    <property type="term" value="F:medium-chain fatty acid-CoA ligase activity"/>
    <property type="evidence" value="ECO:0007669"/>
    <property type="project" value="TreeGrafter"/>
</dbReference>
<dbReference type="EMBL" id="JADKBR010000017">
    <property type="protein sequence ID" value="MBK8891494.1"/>
    <property type="molecule type" value="Genomic_DNA"/>
</dbReference>
<sequence length="421" mass="44564">MKSIPSLACYLTEAATRWPHAPALRTQEQRWTYREWLAEIAALAETIEPALHPLIVSGSSLDLARYAFACSSRNRPFQPVDRNGLSIPASPLPPGVALVITTSGSEGEPRGVMLSDANLDAAAVASNRRLPLLPGDLWLDCLPLHHIGGLSIVWRCTRAGAAVLLHEGFDAQAVAASLAQHRVTHLSLVPAMLAHLLDTGIRPPVSLRHVLVGGAALVPSLFDRAIDAGWPLNPSYGMSETAAQVATHTAADGPWHAGLVGRPLGANELTLAADGRIRIRGPQIMAGYVGGGGVAADCWLTTGDLGEIDVKGRLTVTGRADDMLISGGHNVHPLTVESCLAGCPGIRDVAVTGVPDPVWGDLVVALVVGNAPPESIDDWCRTRLPGAARPRRIVHLPSLPRNATGKLEREALRRLARETKS</sequence>
<gene>
    <name evidence="3" type="ORF">IPN75_14535</name>
</gene>
<feature type="domain" description="AMP-binding enzyme C-terminal" evidence="2">
    <location>
        <begin position="336"/>
        <end position="406"/>
    </location>
</feature>
<dbReference type="CDD" id="cd17630">
    <property type="entry name" value="OSB_MenE-like"/>
    <property type="match status" value="1"/>
</dbReference>
<dbReference type="GO" id="GO:0006631">
    <property type="term" value="P:fatty acid metabolic process"/>
    <property type="evidence" value="ECO:0007669"/>
    <property type="project" value="TreeGrafter"/>
</dbReference>
<feature type="domain" description="AMP-dependent synthetase/ligase" evidence="1">
    <location>
        <begin position="90"/>
        <end position="288"/>
    </location>
</feature>
<dbReference type="Proteomes" id="UP000808146">
    <property type="component" value="Unassembled WGS sequence"/>
</dbReference>
<dbReference type="InterPro" id="IPR045851">
    <property type="entry name" value="AMP-bd_C_sf"/>
</dbReference>
<dbReference type="InterPro" id="IPR025110">
    <property type="entry name" value="AMP-bd_C"/>
</dbReference>
<dbReference type="Gene3D" id="3.40.50.12780">
    <property type="entry name" value="N-terminal domain of ligase-like"/>
    <property type="match status" value="1"/>
</dbReference>
<protein>
    <submittedName>
        <fullName evidence="3">AMP-binding protein</fullName>
    </submittedName>
</protein>
<dbReference type="Pfam" id="PF13193">
    <property type="entry name" value="AMP-binding_C"/>
    <property type="match status" value="1"/>
</dbReference>
<organism evidence="3 4">
    <name type="scientific">Candidatus Dechloromonas phosphorivorans</name>
    <dbReference type="NCBI Taxonomy" id="2899244"/>
    <lineage>
        <taxon>Bacteria</taxon>
        <taxon>Pseudomonadati</taxon>
        <taxon>Pseudomonadota</taxon>
        <taxon>Betaproteobacteria</taxon>
        <taxon>Rhodocyclales</taxon>
        <taxon>Azonexaceae</taxon>
        <taxon>Dechloromonas</taxon>
    </lineage>
</organism>
<dbReference type="PROSITE" id="PS00455">
    <property type="entry name" value="AMP_BINDING"/>
    <property type="match status" value="1"/>
</dbReference>
<name>A0A9D7LS82_9RHOO</name>
<reference evidence="3" key="1">
    <citation type="submission" date="2020-10" db="EMBL/GenBank/DDBJ databases">
        <title>Connecting structure to function with the recovery of over 1000 high-quality activated sludge metagenome-assembled genomes encoding full-length rRNA genes using long-read sequencing.</title>
        <authorList>
            <person name="Singleton C.M."/>
            <person name="Petriglieri F."/>
            <person name="Kristensen J.M."/>
            <person name="Kirkegaard R.H."/>
            <person name="Michaelsen T.Y."/>
            <person name="Andersen M.H."/>
            <person name="Karst S.M."/>
            <person name="Dueholm M.S."/>
            <person name="Nielsen P.H."/>
            <person name="Albertsen M."/>
        </authorList>
    </citation>
    <scope>NUCLEOTIDE SEQUENCE</scope>
    <source>
        <strain evidence="3">OdNE_18-Q3-R46-58_BAT3C.305</strain>
    </source>
</reference>
<evidence type="ECO:0000313" key="3">
    <source>
        <dbReference type="EMBL" id="MBK8891494.1"/>
    </source>
</evidence>
<dbReference type="AlphaFoldDB" id="A0A9D7LS82"/>